<evidence type="ECO:0000256" key="2">
    <source>
        <dbReference type="SAM" id="MobiDB-lite"/>
    </source>
</evidence>
<organism evidence="5 6">
    <name type="scientific">Candidatus Scatomorpha intestinavium</name>
    <dbReference type="NCBI Taxonomy" id="2840922"/>
    <lineage>
        <taxon>Bacteria</taxon>
        <taxon>Bacillati</taxon>
        <taxon>Bacillota</taxon>
        <taxon>Clostridia</taxon>
        <taxon>Eubacteriales</taxon>
        <taxon>Candidatus Scatomorpha</taxon>
    </lineage>
</organism>
<protein>
    <submittedName>
        <fullName evidence="5">DNA-processing protein DprA</fullName>
    </submittedName>
</protein>
<dbReference type="InterPro" id="IPR036388">
    <property type="entry name" value="WH-like_DNA-bd_sf"/>
</dbReference>
<reference evidence="5" key="2">
    <citation type="journal article" date="2021" name="PeerJ">
        <title>Extensive microbial diversity within the chicken gut microbiome revealed by metagenomics and culture.</title>
        <authorList>
            <person name="Gilroy R."/>
            <person name="Ravi A."/>
            <person name="Getino M."/>
            <person name="Pursley I."/>
            <person name="Horton D.L."/>
            <person name="Alikhan N.F."/>
            <person name="Baker D."/>
            <person name="Gharbi K."/>
            <person name="Hall N."/>
            <person name="Watson M."/>
            <person name="Adriaenssens E.M."/>
            <person name="Foster-Nyarko E."/>
            <person name="Jarju S."/>
            <person name="Secka A."/>
            <person name="Antonio M."/>
            <person name="Oren A."/>
            <person name="Chaudhuri R.R."/>
            <person name="La Ragione R."/>
            <person name="Hildebrand F."/>
            <person name="Pallen M.J."/>
        </authorList>
    </citation>
    <scope>NUCLEOTIDE SEQUENCE</scope>
    <source>
        <strain evidence="5">ChiBcolR7-354</strain>
    </source>
</reference>
<dbReference type="Pfam" id="PF17782">
    <property type="entry name" value="WHD_DprA"/>
    <property type="match status" value="1"/>
</dbReference>
<gene>
    <name evidence="5" type="ORF">IAB77_03935</name>
</gene>
<dbReference type="Gene3D" id="1.10.10.10">
    <property type="entry name" value="Winged helix-like DNA-binding domain superfamily/Winged helix DNA-binding domain"/>
    <property type="match status" value="1"/>
</dbReference>
<accession>A0A9D0ZFC6</accession>
<sequence>MSELRYWLWLSALTGVRPRVKQELISRFGGVRELFFSPVEELAGLDMLTDEEREALKSRRLDAALDILERCEREEIGILTIQDAAYPRRLAQIYDPPLVLYVRGRLPSVDDLAAVAIVGTRRATPYGLKMATRLGYELTRCGALVVSGLTSGVDAAAAKGALLAGGSCIGVLGSAIDDRRWGGPLARDVETVGAIVSEYPPGAQGHAAFFRARNRITSGLTVACVVAEAPAKSGALLFADEALSQGREVFAVPANADAPAAAGSNALLKEGASPATDAGDVLADFYARFPSLKDPGREARTLPPERVIPEQEGAKQPESGADGPEDGADFVKLREPRRKKGIDKPPEPEYIDLKKQLEGLTEKQLRIVNCLTEGQAHIDDIIEKTAIPAAEALAELTMLQIGGYVRQEPGKRFSLNIIQK</sequence>
<evidence type="ECO:0000313" key="6">
    <source>
        <dbReference type="Proteomes" id="UP000824262"/>
    </source>
</evidence>
<feature type="domain" description="DprA winged helix" evidence="4">
    <location>
        <begin position="357"/>
        <end position="411"/>
    </location>
</feature>
<reference evidence="5" key="1">
    <citation type="submission" date="2020-10" db="EMBL/GenBank/DDBJ databases">
        <authorList>
            <person name="Gilroy R."/>
        </authorList>
    </citation>
    <scope>NUCLEOTIDE SEQUENCE</scope>
    <source>
        <strain evidence="5">ChiBcolR7-354</strain>
    </source>
</reference>
<evidence type="ECO:0000313" key="5">
    <source>
        <dbReference type="EMBL" id="HIQ78391.1"/>
    </source>
</evidence>
<dbReference type="AlphaFoldDB" id="A0A9D0ZFC6"/>
<comment type="similarity">
    <text evidence="1">Belongs to the DprA/Smf family.</text>
</comment>
<dbReference type="Proteomes" id="UP000824262">
    <property type="component" value="Unassembled WGS sequence"/>
</dbReference>
<evidence type="ECO:0000256" key="1">
    <source>
        <dbReference type="ARBA" id="ARBA00006525"/>
    </source>
</evidence>
<dbReference type="InterPro" id="IPR057666">
    <property type="entry name" value="DrpA_SLOG"/>
</dbReference>
<comment type="caution">
    <text evidence="5">The sequence shown here is derived from an EMBL/GenBank/DDBJ whole genome shotgun (WGS) entry which is preliminary data.</text>
</comment>
<feature type="region of interest" description="Disordered" evidence="2">
    <location>
        <begin position="293"/>
        <end position="348"/>
    </location>
</feature>
<dbReference type="PANTHER" id="PTHR43022:SF1">
    <property type="entry name" value="PROTEIN SMF"/>
    <property type="match status" value="1"/>
</dbReference>
<dbReference type="PANTHER" id="PTHR43022">
    <property type="entry name" value="PROTEIN SMF"/>
    <property type="match status" value="1"/>
</dbReference>
<dbReference type="InterPro" id="IPR003488">
    <property type="entry name" value="DprA"/>
</dbReference>
<dbReference type="Gene3D" id="3.40.50.450">
    <property type="match status" value="1"/>
</dbReference>
<feature type="domain" description="Smf/DprA SLOG" evidence="3">
    <location>
        <begin position="78"/>
        <end position="284"/>
    </location>
</feature>
<evidence type="ECO:0000259" key="3">
    <source>
        <dbReference type="Pfam" id="PF02481"/>
    </source>
</evidence>
<dbReference type="GO" id="GO:0009294">
    <property type="term" value="P:DNA-mediated transformation"/>
    <property type="evidence" value="ECO:0007669"/>
    <property type="project" value="InterPro"/>
</dbReference>
<evidence type="ECO:0000259" key="4">
    <source>
        <dbReference type="Pfam" id="PF17782"/>
    </source>
</evidence>
<dbReference type="SUPFAM" id="SSF102405">
    <property type="entry name" value="MCP/YpsA-like"/>
    <property type="match status" value="1"/>
</dbReference>
<dbReference type="Pfam" id="PF02481">
    <property type="entry name" value="DNA_processg_A"/>
    <property type="match status" value="1"/>
</dbReference>
<proteinExistence type="inferred from homology"/>
<dbReference type="InterPro" id="IPR041614">
    <property type="entry name" value="DprA_WH"/>
</dbReference>
<name>A0A9D0ZFC6_9FIRM</name>
<dbReference type="EMBL" id="DVGA01000041">
    <property type="protein sequence ID" value="HIQ78391.1"/>
    <property type="molecule type" value="Genomic_DNA"/>
</dbReference>